<gene>
    <name evidence="2" type="ORF">MKK02DRAFT_28835</name>
</gene>
<feature type="domain" description="NmrA-like" evidence="1">
    <location>
        <begin position="7"/>
        <end position="256"/>
    </location>
</feature>
<name>A0AA38LU32_9TREE</name>
<protein>
    <submittedName>
        <fullName evidence="2">NmrA family protein</fullName>
    </submittedName>
</protein>
<dbReference type="Gene3D" id="3.90.25.10">
    <property type="entry name" value="UDP-galactose 4-epimerase, domain 1"/>
    <property type="match status" value="1"/>
</dbReference>
<dbReference type="InterPro" id="IPR036291">
    <property type="entry name" value="NAD(P)-bd_dom_sf"/>
</dbReference>
<dbReference type="AlphaFoldDB" id="A0AA38LU32"/>
<dbReference type="EMBL" id="JAKWFO010000008">
    <property type="protein sequence ID" value="KAI9634154.1"/>
    <property type="molecule type" value="Genomic_DNA"/>
</dbReference>
<reference evidence="2" key="1">
    <citation type="journal article" date="2022" name="G3 (Bethesda)">
        <title>High quality genome of the basidiomycete yeast Dioszegia hungarica PDD-24b-2 isolated from cloud water.</title>
        <authorList>
            <person name="Jarrige D."/>
            <person name="Haridas S."/>
            <person name="Bleykasten-Grosshans C."/>
            <person name="Joly M."/>
            <person name="Nadalig T."/>
            <person name="Sancelme M."/>
            <person name="Vuilleumier S."/>
            <person name="Grigoriev I.V."/>
            <person name="Amato P."/>
            <person name="Bringel F."/>
        </authorList>
    </citation>
    <scope>NUCLEOTIDE SEQUENCE</scope>
    <source>
        <strain evidence="2">PDD-24b-2</strain>
    </source>
</reference>
<dbReference type="Gene3D" id="3.40.50.720">
    <property type="entry name" value="NAD(P)-binding Rossmann-like Domain"/>
    <property type="match status" value="1"/>
</dbReference>
<dbReference type="PANTHER" id="PTHR47129:SF1">
    <property type="entry name" value="NMRA-LIKE DOMAIN-CONTAINING PROTEIN"/>
    <property type="match status" value="1"/>
</dbReference>
<keyword evidence="3" id="KW-1185">Reference proteome</keyword>
<dbReference type="Pfam" id="PF05368">
    <property type="entry name" value="NmrA"/>
    <property type="match status" value="1"/>
</dbReference>
<dbReference type="InterPro" id="IPR008030">
    <property type="entry name" value="NmrA-like"/>
</dbReference>
<dbReference type="SUPFAM" id="SSF51735">
    <property type="entry name" value="NAD(P)-binding Rossmann-fold domains"/>
    <property type="match status" value="1"/>
</dbReference>
<sequence length="291" mass="31399">MTTSAPLIVLTGVTGKLGGLVLDLLLKTLPPSSIGVSVRDPSKATHLAQQGIRVRQGSYDDPTSLAESFAGADTILLVSSNDRSGKGESHHRTVIDAAKSAGVRCIYYTSHQAASPTCAFWPMRVHYATEGMLAESGMEYVSLRNGFYMDSINMFIRGVQHTGVISVPKDGKVSWTAHEDLAMATAELMLRPRIEQGRREIITLAAGEALDMADVAKAYGEAKGKEIKREMKEAEEWKTGAVAGGVPEGMADMLLGFYEASRQGDFLSEDGTLGELIEGKTISVKEMFEKH</sequence>
<evidence type="ECO:0000259" key="1">
    <source>
        <dbReference type="Pfam" id="PF05368"/>
    </source>
</evidence>
<evidence type="ECO:0000313" key="3">
    <source>
        <dbReference type="Proteomes" id="UP001164286"/>
    </source>
</evidence>
<evidence type="ECO:0000313" key="2">
    <source>
        <dbReference type="EMBL" id="KAI9634154.1"/>
    </source>
</evidence>
<dbReference type="PANTHER" id="PTHR47129">
    <property type="entry name" value="QUINONE OXIDOREDUCTASE 2"/>
    <property type="match status" value="1"/>
</dbReference>
<dbReference type="RefSeq" id="XP_052943931.1">
    <property type="nucleotide sequence ID" value="XM_053087650.1"/>
</dbReference>
<comment type="caution">
    <text evidence="2">The sequence shown here is derived from an EMBL/GenBank/DDBJ whole genome shotgun (WGS) entry which is preliminary data.</text>
</comment>
<dbReference type="GeneID" id="77726855"/>
<proteinExistence type="predicted"/>
<organism evidence="2 3">
    <name type="scientific">Dioszegia hungarica</name>
    <dbReference type="NCBI Taxonomy" id="4972"/>
    <lineage>
        <taxon>Eukaryota</taxon>
        <taxon>Fungi</taxon>
        <taxon>Dikarya</taxon>
        <taxon>Basidiomycota</taxon>
        <taxon>Agaricomycotina</taxon>
        <taxon>Tremellomycetes</taxon>
        <taxon>Tremellales</taxon>
        <taxon>Bulleribasidiaceae</taxon>
        <taxon>Dioszegia</taxon>
    </lineage>
</organism>
<accession>A0AA38LU32</accession>
<dbReference type="Proteomes" id="UP001164286">
    <property type="component" value="Unassembled WGS sequence"/>
</dbReference>
<dbReference type="InterPro" id="IPR052718">
    <property type="entry name" value="NmrA-type_oxidoreductase"/>
</dbReference>